<protein>
    <submittedName>
        <fullName evidence="4">Efflux pump periplasmic linker BepF</fullName>
    </submittedName>
</protein>
<dbReference type="GO" id="GO:1990281">
    <property type="term" value="C:efflux pump complex"/>
    <property type="evidence" value="ECO:0007669"/>
    <property type="project" value="TreeGrafter"/>
</dbReference>
<dbReference type="AlphaFoldDB" id="A0A379YIQ9"/>
<dbReference type="InterPro" id="IPR006143">
    <property type="entry name" value="RND_pump_MFP"/>
</dbReference>
<dbReference type="Proteomes" id="UP000254069">
    <property type="component" value="Unassembled WGS sequence"/>
</dbReference>
<organism evidence="4 5">
    <name type="scientific">Shewanella algae</name>
    <dbReference type="NCBI Taxonomy" id="38313"/>
    <lineage>
        <taxon>Bacteria</taxon>
        <taxon>Pseudomonadati</taxon>
        <taxon>Pseudomonadota</taxon>
        <taxon>Gammaproteobacteria</taxon>
        <taxon>Alteromonadales</taxon>
        <taxon>Shewanellaceae</taxon>
        <taxon>Shewanella</taxon>
    </lineage>
</organism>
<reference evidence="4 5" key="1">
    <citation type="submission" date="2018-06" db="EMBL/GenBank/DDBJ databases">
        <authorList>
            <consortium name="Pathogen Informatics"/>
            <person name="Doyle S."/>
        </authorList>
    </citation>
    <scope>NUCLEOTIDE SEQUENCE [LARGE SCALE GENOMIC DNA]</scope>
    <source>
        <strain evidence="4 5">NCTC10738</strain>
    </source>
</reference>
<dbReference type="SUPFAM" id="SSF111369">
    <property type="entry name" value="HlyD-like secretion proteins"/>
    <property type="match status" value="1"/>
</dbReference>
<name>A0A379YIQ9_9GAMM</name>
<sequence length="392" mass="42378">MQQTIKDAGKPKVPRPETKYVSHRSLGSGALVATLTLLLSLSACQPQPSEHSETKPPVVNSANLVLKPGYTKLQQFSGSVRAGNTTGIGFELAGKLQKLLVDTGDRVKPGQLLAQLDTSLLEAEQTELQAALDQNQADISLARATLKRSLELSAKQYLSEQQLDELKGKLASLEAGHARLEASLKANELKRQKSLLIAPFAGVIAAREHNLGEVIALGSPVFTLVQSDNLQALIGVPLNIAEQLQPGAILSLRVAEHYYQAQLQGISGQINPVTRTVQLRFSITPTSETTPINGELAYLQYRREVPREGYWVPVSALTDGIRGLWNLYVLKQDVEGFKLQRRDVEILYTEGDNAFITGAISPGEQFVTTGLHKLVAGQRVSPGAALTARGGQ</sequence>
<feature type="domain" description="Multidrug resistance protein MdtA-like alpha-helical hairpin" evidence="2">
    <location>
        <begin position="125"/>
        <end position="186"/>
    </location>
</feature>
<dbReference type="InterPro" id="IPR058624">
    <property type="entry name" value="MdtA-like_HH"/>
</dbReference>
<keyword evidence="5" id="KW-1185">Reference proteome</keyword>
<dbReference type="Pfam" id="PF25917">
    <property type="entry name" value="BSH_RND"/>
    <property type="match status" value="1"/>
</dbReference>
<evidence type="ECO:0000313" key="4">
    <source>
        <dbReference type="EMBL" id="SUI45659.1"/>
    </source>
</evidence>
<feature type="domain" description="Multidrug resistance protein MdtA-like barrel-sandwich hybrid" evidence="3">
    <location>
        <begin position="91"/>
        <end position="225"/>
    </location>
</feature>
<evidence type="ECO:0000256" key="1">
    <source>
        <dbReference type="ARBA" id="ARBA00009477"/>
    </source>
</evidence>
<proteinExistence type="inferred from homology"/>
<dbReference type="Gene3D" id="1.10.287.470">
    <property type="entry name" value="Helix hairpin bin"/>
    <property type="match status" value="1"/>
</dbReference>
<dbReference type="PANTHER" id="PTHR30469">
    <property type="entry name" value="MULTIDRUG RESISTANCE PROTEIN MDTA"/>
    <property type="match status" value="1"/>
</dbReference>
<dbReference type="EMBL" id="UGYO01000001">
    <property type="protein sequence ID" value="SUI45659.1"/>
    <property type="molecule type" value="Genomic_DNA"/>
</dbReference>
<dbReference type="NCBIfam" id="TIGR01730">
    <property type="entry name" value="RND_mfp"/>
    <property type="match status" value="1"/>
</dbReference>
<comment type="similarity">
    <text evidence="1">Belongs to the membrane fusion protein (MFP) (TC 8.A.1) family.</text>
</comment>
<dbReference type="Gene3D" id="2.40.30.170">
    <property type="match status" value="1"/>
</dbReference>
<dbReference type="Gene3D" id="2.40.420.20">
    <property type="match status" value="1"/>
</dbReference>
<dbReference type="Pfam" id="PF25876">
    <property type="entry name" value="HH_MFP_RND"/>
    <property type="match status" value="1"/>
</dbReference>
<dbReference type="GO" id="GO:0015562">
    <property type="term" value="F:efflux transmembrane transporter activity"/>
    <property type="evidence" value="ECO:0007669"/>
    <property type="project" value="TreeGrafter"/>
</dbReference>
<gene>
    <name evidence="4" type="primary">bepF_1</name>
    <name evidence="4" type="ORF">NCTC10738_00096</name>
</gene>
<accession>A0A379YIQ9</accession>
<dbReference type="InterPro" id="IPR058625">
    <property type="entry name" value="MdtA-like_BSH"/>
</dbReference>
<evidence type="ECO:0000259" key="3">
    <source>
        <dbReference type="Pfam" id="PF25917"/>
    </source>
</evidence>
<evidence type="ECO:0000259" key="2">
    <source>
        <dbReference type="Pfam" id="PF25876"/>
    </source>
</evidence>
<evidence type="ECO:0000313" key="5">
    <source>
        <dbReference type="Proteomes" id="UP000254069"/>
    </source>
</evidence>
<dbReference type="PANTHER" id="PTHR30469:SF11">
    <property type="entry name" value="BLL4320 PROTEIN"/>
    <property type="match status" value="1"/>
</dbReference>
<dbReference type="Gene3D" id="2.40.50.100">
    <property type="match status" value="1"/>
</dbReference>